<reference evidence="1 2" key="1">
    <citation type="submission" date="2017-09" db="EMBL/GenBank/DDBJ databases">
        <title>Depth-based differentiation of microbial function through sediment-hosted aquifers and enrichment of novel symbionts in the deep terrestrial subsurface.</title>
        <authorList>
            <person name="Probst A.J."/>
            <person name="Ladd B."/>
            <person name="Jarett J.K."/>
            <person name="Geller-Mcgrath D.E."/>
            <person name="Sieber C.M."/>
            <person name="Emerson J.B."/>
            <person name="Anantharaman K."/>
            <person name="Thomas B.C."/>
            <person name="Malmstrom R."/>
            <person name="Stieglmeier M."/>
            <person name="Klingl A."/>
            <person name="Woyke T."/>
            <person name="Ryan C.M."/>
            <person name="Banfield J.F."/>
        </authorList>
    </citation>
    <scope>NUCLEOTIDE SEQUENCE [LARGE SCALE GENOMIC DNA]</scope>
    <source>
        <strain evidence="1">CG10_big_fil_rev_8_21_14_0_10_51_16</strain>
    </source>
</reference>
<dbReference type="Pfam" id="PF11104">
    <property type="entry name" value="PilM_2"/>
    <property type="match status" value="1"/>
</dbReference>
<comment type="caution">
    <text evidence="1">The sequence shown here is derived from an EMBL/GenBank/DDBJ whole genome shotgun (WGS) entry which is preliminary data.</text>
</comment>
<dbReference type="Gene3D" id="3.30.420.40">
    <property type="match status" value="2"/>
</dbReference>
<sequence>MQGFTQTILRAFPPPHYFTICGAGLDLSDESIKFVELADSSHGLILARYGEERIPAGVIVGGQIQRPRELTQSLARMQKKYELTHVVASLPEEQAYVVKVRLPPLRRRELRGGIELQLEELVPLKIGEVDFAYEVVREPSVREAHFDVSVSVLPKKSVASYLEVFAEAGLTPLAFEIEGQALARALVPLGLTPQSTLLVDFGKARTGIALVEQGIMQFGATVDYGGSSLNKEIMQDLEVGEVEAESMKRDFSLVPAEKEKEFSSLVNSSLAILSDEINKYKIFWSDHRDESGEVRAPIDQVILCGGSSNIANIVSVLERAVGVPVRHGDPWVRVAGTKETVPSLPAHESLRYATAIGLALRGSNSV</sequence>
<dbReference type="PANTHER" id="PTHR32432">
    <property type="entry name" value="CELL DIVISION PROTEIN FTSA-RELATED"/>
    <property type="match status" value="1"/>
</dbReference>
<accession>A0A2H0RFK2</accession>
<gene>
    <name evidence="1" type="ORF">COV10_00885</name>
</gene>
<dbReference type="EMBL" id="PCYI01000005">
    <property type="protein sequence ID" value="PIR45156.1"/>
    <property type="molecule type" value="Genomic_DNA"/>
</dbReference>
<organism evidence="1 2">
    <name type="scientific">Candidatus Vogelbacteria bacterium CG10_big_fil_rev_8_21_14_0_10_51_16</name>
    <dbReference type="NCBI Taxonomy" id="1975045"/>
    <lineage>
        <taxon>Bacteria</taxon>
        <taxon>Candidatus Vogeliibacteriota</taxon>
    </lineage>
</organism>
<name>A0A2H0RFK2_9BACT</name>
<dbReference type="SUPFAM" id="SSF53067">
    <property type="entry name" value="Actin-like ATPase domain"/>
    <property type="match status" value="2"/>
</dbReference>
<evidence type="ECO:0000313" key="1">
    <source>
        <dbReference type="EMBL" id="PIR45156.1"/>
    </source>
</evidence>
<dbReference type="InterPro" id="IPR005883">
    <property type="entry name" value="PilM"/>
</dbReference>
<proteinExistence type="predicted"/>
<evidence type="ECO:0008006" key="3">
    <source>
        <dbReference type="Google" id="ProtNLM"/>
    </source>
</evidence>
<dbReference type="Proteomes" id="UP000228767">
    <property type="component" value="Unassembled WGS sequence"/>
</dbReference>
<dbReference type="InterPro" id="IPR043129">
    <property type="entry name" value="ATPase_NBD"/>
</dbReference>
<dbReference type="PANTHER" id="PTHR32432:SF3">
    <property type="entry name" value="ETHANOLAMINE UTILIZATION PROTEIN EUTJ"/>
    <property type="match status" value="1"/>
</dbReference>
<dbReference type="CDD" id="cd24049">
    <property type="entry name" value="ASKHA_NBD_PilM"/>
    <property type="match status" value="1"/>
</dbReference>
<dbReference type="InterPro" id="IPR050696">
    <property type="entry name" value="FtsA/MreB"/>
</dbReference>
<dbReference type="AlphaFoldDB" id="A0A2H0RFK2"/>
<protein>
    <recommendedName>
        <fullName evidence="3">SHS2 domain-containing protein</fullName>
    </recommendedName>
</protein>
<evidence type="ECO:0000313" key="2">
    <source>
        <dbReference type="Proteomes" id="UP000228767"/>
    </source>
</evidence>
<dbReference type="Gene3D" id="3.30.1490.300">
    <property type="match status" value="1"/>
</dbReference>